<feature type="region of interest" description="Disordered" evidence="3">
    <location>
        <begin position="448"/>
        <end position="489"/>
    </location>
</feature>
<dbReference type="InterPro" id="IPR012677">
    <property type="entry name" value="Nucleotide-bd_a/b_plait_sf"/>
</dbReference>
<accession>A0A4T0E498</accession>
<dbReference type="FunFam" id="3.30.70.330:FF:000145">
    <property type="entry name" value="Putative RNP domain-containing protein"/>
    <property type="match status" value="1"/>
</dbReference>
<feature type="compositionally biased region" description="Polar residues" evidence="3">
    <location>
        <begin position="378"/>
        <end position="402"/>
    </location>
</feature>
<protein>
    <recommendedName>
        <fullName evidence="4">RRM domain-containing protein</fullName>
    </recommendedName>
</protein>
<keyword evidence="1 2" id="KW-0694">RNA-binding</keyword>
<evidence type="ECO:0000256" key="1">
    <source>
        <dbReference type="ARBA" id="ARBA00022884"/>
    </source>
</evidence>
<evidence type="ECO:0000256" key="2">
    <source>
        <dbReference type="PROSITE-ProRule" id="PRU00176"/>
    </source>
</evidence>
<dbReference type="OrthoDB" id="1049195at2759"/>
<dbReference type="GO" id="GO:0005634">
    <property type="term" value="C:nucleus"/>
    <property type="evidence" value="ECO:0007669"/>
    <property type="project" value="TreeGrafter"/>
</dbReference>
<feature type="domain" description="RRM" evidence="4">
    <location>
        <begin position="257"/>
        <end position="334"/>
    </location>
</feature>
<dbReference type="InterPro" id="IPR000504">
    <property type="entry name" value="RRM_dom"/>
</dbReference>
<dbReference type="PANTHER" id="PTHR23003">
    <property type="entry name" value="RNA RECOGNITION MOTIF RRM DOMAIN CONTAINING PROTEIN"/>
    <property type="match status" value="1"/>
</dbReference>
<dbReference type="Proteomes" id="UP000306954">
    <property type="component" value="Unassembled WGS sequence"/>
</dbReference>
<sequence>MSNKFGLKRGITDVEIDQVISSATSSTETAAALLRNSPLNTPGAGVGASGRDGRTHLFVGNLPYRVRWQDLKDLFRKAGTVLRADVALGLDNRSKGYGNVLMGSEIDAAKAIDLYNGYVWQTRTLEVRPDRLPPEYDLPGPQSQPHNQSIRPAMAAIPPHLLHHWNQPLFNHVHAPGSVHPPHPGAPPRMLSDSITIDRSSNYSNIAQQFPDNNTSTAIEPLLNRGISAPSAHAMQVLGLSPPINLTPSSAPSHSSRTVFVCNLPYNLQWQELKDIFRAAGNVVRSDVAANQDGSSKGYAVLTFAVETEAIKAVQLFDGFEIAGRLLKVHLESTLTNSTSSRPPAPSSISSNAFSDSFNHSSAQSTPSSGLGIVPATAASSHGFSGGSNTSEVSKSSPFTTPLSPPAGAQPSPSYPLPRMAQNDYADAALAAAKKIDHLSLEDGFNKTEARSPKSVAHPGKISLPPATFSNNSFQPLSHQPPSRGAAAPPPMTPSMPGFYLGPFAAPTPGYVPEMMSPGIGPFSPGVVSSPSTHYNPYLNPAPGAPIYYGPSAPAGTPGASFNPMFPPVYNLTYPHYQQHVPHGLIDYHQAEFDQYGHQKRHESQVENEKEHELNGTAEKVNRQKDQTHEIDGYPFPIITHSSELTKQNNDSAVSSGSDATTIPAKDADFSDEVFKERMHVLQRDRAYSHDAPLEGDAHSATIFKPKLLHHSKT</sequence>
<reference evidence="5 6" key="1">
    <citation type="submission" date="2019-03" db="EMBL/GenBank/DDBJ databases">
        <title>Sequencing 23 genomes of Wallemia ichthyophaga.</title>
        <authorList>
            <person name="Gostincar C."/>
        </authorList>
    </citation>
    <scope>NUCLEOTIDE SEQUENCE [LARGE SCALE GENOMIC DNA]</scope>
    <source>
        <strain evidence="5 6">EXF-8621</strain>
    </source>
</reference>
<dbReference type="SMART" id="SM00360">
    <property type="entry name" value="RRM"/>
    <property type="match status" value="2"/>
</dbReference>
<dbReference type="InterPro" id="IPR050374">
    <property type="entry name" value="RRT5_SRSF_SR"/>
</dbReference>
<dbReference type="Pfam" id="PF00076">
    <property type="entry name" value="RRM_1"/>
    <property type="match status" value="2"/>
</dbReference>
<evidence type="ECO:0000259" key="4">
    <source>
        <dbReference type="PROSITE" id="PS50102"/>
    </source>
</evidence>
<dbReference type="AlphaFoldDB" id="A0A4T0E498"/>
<comment type="caution">
    <text evidence="5">The sequence shown here is derived from an EMBL/GenBank/DDBJ whole genome shotgun (WGS) entry which is preliminary data.</text>
</comment>
<evidence type="ECO:0000313" key="5">
    <source>
        <dbReference type="EMBL" id="TIB07599.1"/>
    </source>
</evidence>
<feature type="domain" description="RRM" evidence="4">
    <location>
        <begin position="55"/>
        <end position="132"/>
    </location>
</feature>
<dbReference type="GO" id="GO:0005737">
    <property type="term" value="C:cytoplasm"/>
    <property type="evidence" value="ECO:0007669"/>
    <property type="project" value="TreeGrafter"/>
</dbReference>
<dbReference type="GO" id="GO:1990904">
    <property type="term" value="C:ribonucleoprotein complex"/>
    <property type="evidence" value="ECO:0007669"/>
    <property type="project" value="TreeGrafter"/>
</dbReference>
<dbReference type="Gene3D" id="3.30.70.330">
    <property type="match status" value="2"/>
</dbReference>
<evidence type="ECO:0000256" key="3">
    <source>
        <dbReference type="SAM" id="MobiDB-lite"/>
    </source>
</evidence>
<evidence type="ECO:0000313" key="6">
    <source>
        <dbReference type="Proteomes" id="UP000306954"/>
    </source>
</evidence>
<dbReference type="PANTHER" id="PTHR23003:SF64">
    <property type="entry name" value="RRM DOMAIN-CONTAINING PROTEIN"/>
    <property type="match status" value="1"/>
</dbReference>
<proteinExistence type="predicted"/>
<feature type="compositionally biased region" description="Polar residues" evidence="3">
    <location>
        <begin position="360"/>
        <end position="369"/>
    </location>
</feature>
<dbReference type="InterPro" id="IPR035979">
    <property type="entry name" value="RBD_domain_sf"/>
</dbReference>
<organism evidence="5 6">
    <name type="scientific">Wallemia ichthyophaga</name>
    <dbReference type="NCBI Taxonomy" id="245174"/>
    <lineage>
        <taxon>Eukaryota</taxon>
        <taxon>Fungi</taxon>
        <taxon>Dikarya</taxon>
        <taxon>Basidiomycota</taxon>
        <taxon>Wallemiomycotina</taxon>
        <taxon>Wallemiomycetes</taxon>
        <taxon>Wallemiales</taxon>
        <taxon>Wallemiaceae</taxon>
        <taxon>Wallemia</taxon>
    </lineage>
</organism>
<gene>
    <name evidence="5" type="ORF">E3P90_04027</name>
</gene>
<feature type="compositionally biased region" description="Low complexity" evidence="3">
    <location>
        <begin position="336"/>
        <end position="359"/>
    </location>
</feature>
<feature type="region of interest" description="Disordered" evidence="3">
    <location>
        <begin position="335"/>
        <end position="420"/>
    </location>
</feature>
<feature type="compositionally biased region" description="Polar residues" evidence="3">
    <location>
        <begin position="468"/>
        <end position="481"/>
    </location>
</feature>
<dbReference type="GO" id="GO:0003729">
    <property type="term" value="F:mRNA binding"/>
    <property type="evidence" value="ECO:0007669"/>
    <property type="project" value="TreeGrafter"/>
</dbReference>
<dbReference type="EMBL" id="SPOF01000087">
    <property type="protein sequence ID" value="TIB07599.1"/>
    <property type="molecule type" value="Genomic_DNA"/>
</dbReference>
<dbReference type="PROSITE" id="PS50102">
    <property type="entry name" value="RRM"/>
    <property type="match status" value="2"/>
</dbReference>
<dbReference type="SUPFAM" id="SSF54928">
    <property type="entry name" value="RNA-binding domain, RBD"/>
    <property type="match status" value="2"/>
</dbReference>
<name>A0A4T0E498_WALIC</name>